<keyword evidence="4" id="KW-1185">Reference proteome</keyword>
<dbReference type="EMBL" id="LSRX01000042">
    <property type="protein sequence ID" value="OLQ12537.1"/>
    <property type="molecule type" value="Genomic_DNA"/>
</dbReference>
<dbReference type="InterPro" id="IPR016024">
    <property type="entry name" value="ARM-type_fold"/>
</dbReference>
<feature type="domain" description="Fe2OG dioxygenase" evidence="2">
    <location>
        <begin position="2093"/>
        <end position="2190"/>
    </location>
</feature>
<dbReference type="GO" id="GO:0003824">
    <property type="term" value="F:catalytic activity"/>
    <property type="evidence" value="ECO:0007669"/>
    <property type="project" value="InterPro"/>
</dbReference>
<reference evidence="3 4" key="1">
    <citation type="submission" date="2016-02" db="EMBL/GenBank/DDBJ databases">
        <title>Genome analysis of coral dinoflagellate symbionts highlights evolutionary adaptations to a symbiotic lifestyle.</title>
        <authorList>
            <person name="Aranda M."/>
            <person name="Li Y."/>
            <person name="Liew Y.J."/>
            <person name="Baumgarten S."/>
            <person name="Simakov O."/>
            <person name="Wilson M."/>
            <person name="Piel J."/>
            <person name="Ashoor H."/>
            <person name="Bougouffa S."/>
            <person name="Bajic V.B."/>
            <person name="Ryu T."/>
            <person name="Ravasi T."/>
            <person name="Bayer T."/>
            <person name="Micklem G."/>
            <person name="Kim H."/>
            <person name="Bhak J."/>
            <person name="Lajeunesse T.C."/>
            <person name="Voolstra C.R."/>
        </authorList>
    </citation>
    <scope>NUCLEOTIDE SEQUENCE [LARGE SCALE GENOMIC DNA]</scope>
    <source>
        <strain evidence="3 4">CCMP2467</strain>
    </source>
</reference>
<dbReference type="InterPro" id="IPR005123">
    <property type="entry name" value="Oxoglu/Fe-dep_dioxygenase_dom"/>
</dbReference>
<dbReference type="InterPro" id="IPR005135">
    <property type="entry name" value="Endo/exonuclease/phosphatase"/>
</dbReference>
<feature type="region of interest" description="Disordered" evidence="1">
    <location>
        <begin position="1850"/>
        <end position="1920"/>
    </location>
</feature>
<dbReference type="Pfam" id="PF03372">
    <property type="entry name" value="Exo_endo_phos"/>
    <property type="match status" value="1"/>
</dbReference>
<gene>
    <name evidence="3" type="ORF">AK812_SmicGene3547</name>
</gene>
<dbReference type="Proteomes" id="UP000186817">
    <property type="component" value="Unassembled WGS sequence"/>
</dbReference>
<evidence type="ECO:0000259" key="2">
    <source>
        <dbReference type="PROSITE" id="PS51471"/>
    </source>
</evidence>
<feature type="region of interest" description="Disordered" evidence="1">
    <location>
        <begin position="1712"/>
        <end position="1738"/>
    </location>
</feature>
<dbReference type="OrthoDB" id="416662at2759"/>
<dbReference type="Gene3D" id="3.60.10.10">
    <property type="entry name" value="Endonuclease/exonuclease/phosphatase"/>
    <property type="match status" value="1"/>
</dbReference>
<protein>
    <recommendedName>
        <fullName evidence="2">Fe2OG dioxygenase domain-containing protein</fullName>
    </recommendedName>
</protein>
<name>A0A1Q9EYK3_SYMMI</name>
<dbReference type="PROSITE" id="PS51471">
    <property type="entry name" value="FE2OG_OXY"/>
    <property type="match status" value="1"/>
</dbReference>
<evidence type="ECO:0000313" key="3">
    <source>
        <dbReference type="EMBL" id="OLQ12537.1"/>
    </source>
</evidence>
<dbReference type="Gene3D" id="2.60.120.620">
    <property type="entry name" value="q2cbj1_9rhob like domain"/>
    <property type="match status" value="1"/>
</dbReference>
<organism evidence="3 4">
    <name type="scientific">Symbiodinium microadriaticum</name>
    <name type="common">Dinoflagellate</name>
    <name type="synonym">Zooxanthella microadriatica</name>
    <dbReference type="NCBI Taxonomy" id="2951"/>
    <lineage>
        <taxon>Eukaryota</taxon>
        <taxon>Sar</taxon>
        <taxon>Alveolata</taxon>
        <taxon>Dinophyceae</taxon>
        <taxon>Suessiales</taxon>
        <taxon>Symbiodiniaceae</taxon>
        <taxon>Symbiodinium</taxon>
    </lineage>
</organism>
<feature type="compositionally biased region" description="Basic and acidic residues" evidence="1">
    <location>
        <begin position="1870"/>
        <end position="1887"/>
    </location>
</feature>
<evidence type="ECO:0000313" key="4">
    <source>
        <dbReference type="Proteomes" id="UP000186817"/>
    </source>
</evidence>
<sequence length="2447" mass="267566">MAFCNFCICVPRTTKLLQDPPRTGTPADRAFDRARDSARLLGTEWPLPPYLWPLEHEETEDAASGATGTLEEGLYDLSFYLLTPDYTVEQLDLSVVLPQELWEALDLVQMCRQAARAASFPSLLPVVPQPDPGWGLLLAVPEWPTTQVFVCCDLSFYDGRIIAVCAPPRADSYLLCELVGLAPRAEVDIYLPYATVPLRRGEDCDLASGNLITFLRPGSRRYPTFDIHVMLSSHLGWEHSSPFPRDRQDNGYCVVSTGGQTLYRFYPERSSFYKADIALLVGLHPIHTQLTPAATSPDDVCVRGWTCHTVLVARSSPAIDSDGTTFEPSTVGLLDCRPLLGGWLPIVASEGWLDLTPIREMLQLRTPAGWQVIFPQLPSHWTWTCLAPGQIIIASLTTTPLAQPTLGLAEIHQTAGLLTDRPLDAEPSSCTTPSPRDPLHDEDYVALRQATGRYGSTAGQPIAAVCRHFFQALEAARPDFVPAIQHVRSHTGQPANELVDRIARFACGEPADQSLVQCPATAVAWCRSSSLPWLWIAYAQLRDHRLWPTFTGSGFTDQDRLSRPPELSPTVCDSYFGLIGKAADEPHKISGSLCTFTLNTQTLADPNPDKDQTPDKKEEGFPGRTAFLREQFDYYGAHLIALQEARAASDGMIVSATHIRVFTGRDKKGNFGVELWLSRRHPFAYAGQTPIYFEPGHLLVLHASPRELIVKYCRGELRLLLVSVHAPTTACPHRDAWWAAFCQLVGRYSGGCQVLLLGDLNVHLADPIIGAVGDLVFPTKHSLPLGFVGLLEQHSLWVPSTFSHCHFGPSATWWPPTGGPGSRLDYVLIPTTWCVAGGDSHVFSALDWGQPHVDHFALRTFISFATRSICPRVCKQAAFDRTAMMTDEGRATLQSIFQSLPTCPWATNVHEHYAQVQQHLVKSLTAAFPPLKGRCRTSHFSTYTWQLRQKRVWLRKQVVRARNICGPEDVRAAWVCFSCSSRLWLARLLYILRHGRALCHVADHVRDLQLTKKQLRQAVRRDIKERISSAAATAHTASTGDVVSRLQSLLGPSARKARGIRQLPGLRLKDGTLAEDPEQMEKAWVEHFSGIEAGVQRTPQELAESCVQAQRSRDFDALDITSSDLPTLTELETAFRQTMLHRAFGTDQIPAEALHGAPGAAAKALYPVILKCAFRLEEPLHFKGGSLYAVWKGKATPSLCSSYRGILVSSTVGKAYHRILRARNVRPFEAFASPLQVGGLPKRPVTLAAHVVRLHQSWSRTSQASFAVLFLDLREAFYRIVRPLVTGFSGTDSEVATVLAAVQLPPGVMHELREHLTAISLFQEAGAQVQLVPVYRHLGGLIHHAQASQALVLQAAGPTLPLNDEQWDDEDGCPVAEVESCLAHLGFDGYELTDAELWRRLKLAFKCVCAATPRLRLTAESHRAKLVASDDRGNPLRARLVEALEWIAHTDLTEWLVSTPDMDGPTWNTFREGHLILRFLEVATLAFPPTSPDARHFVRVYVGPDEWCCLQTRDRADAVGVPFETCLTTLATGSTPELFSDPFDETAFVCYLEGWNGFLSEPSPCTPPKAYQSLLSKETLLGDLVRLALCLWGRGVPACLLFAPDTAANLSPLPEIEALEQGVTAQGGTMPVPPGAPRPVGYGAVVLPVRREAMRTQGFVAVPSFRVEAPAAASPMMRKAPDVLSVTSGCAARQVTVPVPIQAAATGYQALRPPTAPRRPVVPLAPRGVGPGATTVGATSPVAAPRVVRVRTSPSPRRMDIAPHADAMRLPTPARAVQIPVVQSSTAITALSPVCRTRVILPTDRSPKASPVLRGFGFPQTVVRKAPEVAKAEAKPEAVQLLQPEVAKEAAATKSVDAPKEPLSVPSDGTAKEEQKEINEAAKESKLDVQTGQGEHRDSPDLLGDFRSQTSTQASEVKCESPQIAGVPVLEEEVRSVRPLPPRPQHAPDLREVLAEAVDDPVGFAWEFLPDRHPVEAEGERRFVGECLARVGLELQVAGGLARRDAGSLPPQTRQLPAMVSPVPSADALSPGRRWLCRPKGLASGLCQRLAALVSQEDVALRDVVDAEVSLEIWKAVHGLVPETFEGCRLTGPHPKLRLLQYHGEAAAEGDHPVHADTPLAAPDAYSRLTVLVYVNSGFTGGHLRFVDDGVDVEPREGTVVIFDHGLLHQAAAVLSGCKQVVKLSVLYEAEAETAQPHRTTTGLTDMEVRWPFVLAARAVARGFCVASAEVCDFISRPALVERTLGFVGTKRQELSRLVADAGSGPQDARRLEELLDFVLAYDTEDLGDILGGRGFMSMTMALATPALRLKAYKAWEAARCLHGDEKCVLLAETLLKDTSDPDPEVRLASVGSYFFLIPREHEEVRSQAITKVLEQEEDPAVRHRALQGIANLVQAAKQSAEEVATLRQSYAETLRKIASSASSSLETSLALRALAELAMSQDTPPL</sequence>
<dbReference type="InterPro" id="IPR036691">
    <property type="entry name" value="Endo/exonu/phosph_ase_sf"/>
</dbReference>
<dbReference type="SUPFAM" id="SSF56219">
    <property type="entry name" value="DNase I-like"/>
    <property type="match status" value="1"/>
</dbReference>
<proteinExistence type="predicted"/>
<evidence type="ECO:0000256" key="1">
    <source>
        <dbReference type="SAM" id="MobiDB-lite"/>
    </source>
</evidence>
<accession>A0A1Q9EYK3</accession>
<comment type="caution">
    <text evidence="3">The sequence shown here is derived from an EMBL/GenBank/DDBJ whole genome shotgun (WGS) entry which is preliminary data.</text>
</comment>
<dbReference type="SUPFAM" id="SSF48371">
    <property type="entry name" value="ARM repeat"/>
    <property type="match status" value="1"/>
</dbReference>